<proteinExistence type="predicted"/>
<dbReference type="Proteomes" id="UP000256869">
    <property type="component" value="Unassembled WGS sequence"/>
</dbReference>
<organism evidence="1 2">
    <name type="scientific">Cohnella lupini</name>
    <dbReference type="NCBI Taxonomy" id="1294267"/>
    <lineage>
        <taxon>Bacteria</taxon>
        <taxon>Bacillati</taxon>
        <taxon>Bacillota</taxon>
        <taxon>Bacilli</taxon>
        <taxon>Bacillales</taxon>
        <taxon>Paenibacillaceae</taxon>
        <taxon>Cohnella</taxon>
    </lineage>
</organism>
<dbReference type="PANTHER" id="PTHR33639">
    <property type="entry name" value="THIOL-DISULFIDE OXIDOREDUCTASE DCC"/>
    <property type="match status" value="1"/>
</dbReference>
<evidence type="ECO:0000313" key="1">
    <source>
        <dbReference type="EMBL" id="RED66000.1"/>
    </source>
</evidence>
<gene>
    <name evidence="1" type="ORF">DFP95_101498</name>
</gene>
<comment type="caution">
    <text evidence="1">The sequence shown here is derived from an EMBL/GenBank/DDBJ whole genome shotgun (WGS) entry which is preliminary data.</text>
</comment>
<dbReference type="PANTHER" id="PTHR33639:SF2">
    <property type="entry name" value="DUF393 DOMAIN-CONTAINING PROTEIN"/>
    <property type="match status" value="1"/>
</dbReference>
<accession>A0A3D9IVZ7</accession>
<dbReference type="InterPro" id="IPR052927">
    <property type="entry name" value="DCC_oxidoreductase"/>
</dbReference>
<dbReference type="GO" id="GO:0015035">
    <property type="term" value="F:protein-disulfide reductase activity"/>
    <property type="evidence" value="ECO:0007669"/>
    <property type="project" value="InterPro"/>
</dbReference>
<dbReference type="Pfam" id="PF04134">
    <property type="entry name" value="DCC1-like"/>
    <property type="match status" value="1"/>
</dbReference>
<evidence type="ECO:0000313" key="2">
    <source>
        <dbReference type="Proteomes" id="UP000256869"/>
    </source>
</evidence>
<protein>
    <submittedName>
        <fullName evidence="1">Putative DCC family thiol-disulfide oxidoreductase YuxK</fullName>
    </submittedName>
</protein>
<dbReference type="OrthoDB" id="9785438at2"/>
<dbReference type="InterPro" id="IPR007263">
    <property type="entry name" value="DCC1-like"/>
</dbReference>
<dbReference type="RefSeq" id="WP_115990955.1">
    <property type="nucleotide sequence ID" value="NZ_QRDY01000001.1"/>
</dbReference>
<dbReference type="AlphaFoldDB" id="A0A3D9IVZ7"/>
<reference evidence="1 2" key="1">
    <citation type="submission" date="2018-07" db="EMBL/GenBank/DDBJ databases">
        <title>Genomic Encyclopedia of Type Strains, Phase III (KMG-III): the genomes of soil and plant-associated and newly described type strains.</title>
        <authorList>
            <person name="Whitman W."/>
        </authorList>
    </citation>
    <scope>NUCLEOTIDE SEQUENCE [LARGE SCALE GENOMIC DNA]</scope>
    <source>
        <strain evidence="1 2">CECT 8236</strain>
    </source>
</reference>
<dbReference type="EMBL" id="QRDY01000001">
    <property type="protein sequence ID" value="RED66000.1"/>
    <property type="molecule type" value="Genomic_DNA"/>
</dbReference>
<sequence>MSKKNKNKSPGEPILLLIDGQCNLCHGITRFVIARDPAATFRFASLQSGTGRRLLETGGLPTTEMNTVVMIDNGRYYTKSTAALRICKNLGGPWKLLYAGIVVPPAIRNRVYDFIAKRRYRWFGRQDSCLMPTEDIRRRFLPDAWGAEKDDG</sequence>
<name>A0A3D9IVZ7_9BACL</name>
<keyword evidence="2" id="KW-1185">Reference proteome</keyword>